<dbReference type="Proteomes" id="UP000002668">
    <property type="component" value="Genome"/>
</dbReference>
<reference evidence="2" key="1">
    <citation type="journal article" date="2011" name="Nat. Commun.">
        <title>Effector diversification within compartments of the Leptosphaeria maculans genome affected by Repeat-Induced Point mutations.</title>
        <authorList>
            <person name="Rouxel T."/>
            <person name="Grandaubert J."/>
            <person name="Hane J.K."/>
            <person name="Hoede C."/>
            <person name="van de Wouw A.P."/>
            <person name="Couloux A."/>
            <person name="Dominguez V."/>
            <person name="Anthouard V."/>
            <person name="Bally P."/>
            <person name="Bourras S."/>
            <person name="Cozijnsen A.J."/>
            <person name="Ciuffetti L.M."/>
            <person name="Degrave A."/>
            <person name="Dilmaghani A."/>
            <person name="Duret L."/>
            <person name="Fudal I."/>
            <person name="Goodwin S.B."/>
            <person name="Gout L."/>
            <person name="Glaser N."/>
            <person name="Linglin J."/>
            <person name="Kema G.H.J."/>
            <person name="Lapalu N."/>
            <person name="Lawrence C.B."/>
            <person name="May K."/>
            <person name="Meyer M."/>
            <person name="Ollivier B."/>
            <person name="Poulain J."/>
            <person name="Schoch C.L."/>
            <person name="Simon A."/>
            <person name="Spatafora J.W."/>
            <person name="Stachowiak A."/>
            <person name="Turgeon B.G."/>
            <person name="Tyler B.M."/>
            <person name="Vincent D."/>
            <person name="Weissenbach J."/>
            <person name="Amselem J."/>
            <person name="Quesneville H."/>
            <person name="Oliver R.P."/>
            <person name="Wincker P."/>
            <person name="Balesdent M.-H."/>
            <person name="Howlett B.J."/>
        </authorList>
    </citation>
    <scope>NUCLEOTIDE SEQUENCE [LARGE SCALE GENOMIC DNA]</scope>
    <source>
        <strain evidence="2">JN3 / isolate v23.1.3 / race Av1-4-5-6-7-8</strain>
    </source>
</reference>
<dbReference type="HOGENOM" id="CLU_2831622_0_0_1"/>
<gene>
    <name evidence="1" type="ORF">LEMA_P060120.1</name>
</gene>
<keyword evidence="2" id="KW-1185">Reference proteome</keyword>
<dbReference type="InParanoid" id="E4ZIF7"/>
<dbReference type="AlphaFoldDB" id="E4ZIF7"/>
<accession>E4ZIF7</accession>
<organism evidence="2">
    <name type="scientific">Leptosphaeria maculans (strain JN3 / isolate v23.1.3 / race Av1-4-5-6-7-8)</name>
    <name type="common">Blackleg fungus</name>
    <name type="synonym">Phoma lingam</name>
    <dbReference type="NCBI Taxonomy" id="985895"/>
    <lineage>
        <taxon>Eukaryota</taxon>
        <taxon>Fungi</taxon>
        <taxon>Dikarya</taxon>
        <taxon>Ascomycota</taxon>
        <taxon>Pezizomycotina</taxon>
        <taxon>Dothideomycetes</taxon>
        <taxon>Pleosporomycetidae</taxon>
        <taxon>Pleosporales</taxon>
        <taxon>Pleosporineae</taxon>
        <taxon>Leptosphaeriaceae</taxon>
        <taxon>Plenodomus</taxon>
        <taxon>Plenodomus lingam/Leptosphaeria maculans species complex</taxon>
    </lineage>
</organism>
<proteinExistence type="predicted"/>
<protein>
    <submittedName>
        <fullName evidence="1">Predicted protein</fullName>
    </submittedName>
</protein>
<evidence type="ECO:0000313" key="2">
    <source>
        <dbReference type="Proteomes" id="UP000002668"/>
    </source>
</evidence>
<name>E4ZIF7_LEPMJ</name>
<dbReference type="EMBL" id="FP929065">
    <property type="protein sequence ID" value="CBX90978.1"/>
    <property type="molecule type" value="Genomic_DNA"/>
</dbReference>
<sequence>MTPATFHVPILTRNFTSSNRKRPSFVCQAINRDSQMPNPVIPLHETAPGEVCHADVFASHQILAHI</sequence>
<dbReference type="VEuPathDB" id="FungiDB:LEMA_P060120.1"/>
<evidence type="ECO:0000313" key="1">
    <source>
        <dbReference type="EMBL" id="CBX90978.1"/>
    </source>
</evidence>